<reference evidence="2" key="1">
    <citation type="submission" date="2016-03" db="EMBL/GenBank/DDBJ databases">
        <title>Mechanisms controlling the formation of the plant cell surface in tip-growing cells are functionally conserved among land plants.</title>
        <authorList>
            <person name="Honkanen S."/>
            <person name="Jones V.A."/>
            <person name="Morieri G."/>
            <person name="Champion C."/>
            <person name="Hetherington A.J."/>
            <person name="Kelly S."/>
            <person name="Saint-Marcoux D."/>
            <person name="Proust H."/>
            <person name="Prescott H."/>
            <person name="Dolan L."/>
        </authorList>
    </citation>
    <scope>NUCLEOTIDE SEQUENCE [LARGE SCALE GENOMIC DNA]</scope>
    <source>
        <tissue evidence="2">Whole gametophyte</tissue>
    </source>
</reference>
<feature type="region of interest" description="Disordered" evidence="1">
    <location>
        <begin position="75"/>
        <end position="146"/>
    </location>
</feature>
<gene>
    <name evidence="2" type="ORF">AXG93_3310s1100</name>
</gene>
<keyword evidence="3" id="KW-1185">Reference proteome</keyword>
<name>A0A176W2B9_MARPO</name>
<feature type="compositionally biased region" description="Basic and acidic residues" evidence="1">
    <location>
        <begin position="78"/>
        <end position="88"/>
    </location>
</feature>
<evidence type="ECO:0000313" key="2">
    <source>
        <dbReference type="EMBL" id="OAE26711.1"/>
    </source>
</evidence>
<feature type="compositionally biased region" description="Basic and acidic residues" evidence="1">
    <location>
        <begin position="101"/>
        <end position="146"/>
    </location>
</feature>
<sequence>MNVACGHKRSTSKLSRTCTGDLRLHVYQFQTDRDNASNQMRKIGAFPFEKADFIAACGQGWKHRDDRFPIFCSPRSEGSAHLDVDNLRTTRGVPNPSSVSDDAKDRTQSMEEVKQKQGQLREEAKTLERQGFRQEMRRNAEAMEVG</sequence>
<evidence type="ECO:0000313" key="3">
    <source>
        <dbReference type="Proteomes" id="UP000077202"/>
    </source>
</evidence>
<proteinExistence type="predicted"/>
<comment type="caution">
    <text evidence="2">The sequence shown here is derived from an EMBL/GenBank/DDBJ whole genome shotgun (WGS) entry which is preliminary data.</text>
</comment>
<organism evidence="2 3">
    <name type="scientific">Marchantia polymorpha subsp. ruderalis</name>
    <dbReference type="NCBI Taxonomy" id="1480154"/>
    <lineage>
        <taxon>Eukaryota</taxon>
        <taxon>Viridiplantae</taxon>
        <taxon>Streptophyta</taxon>
        <taxon>Embryophyta</taxon>
        <taxon>Marchantiophyta</taxon>
        <taxon>Marchantiopsida</taxon>
        <taxon>Marchantiidae</taxon>
        <taxon>Marchantiales</taxon>
        <taxon>Marchantiaceae</taxon>
        <taxon>Marchantia</taxon>
    </lineage>
</organism>
<dbReference type="AlphaFoldDB" id="A0A176W2B9"/>
<dbReference type="Proteomes" id="UP000077202">
    <property type="component" value="Unassembled WGS sequence"/>
</dbReference>
<protein>
    <submittedName>
        <fullName evidence="2">Uncharacterized protein</fullName>
    </submittedName>
</protein>
<dbReference type="EMBL" id="LVLJ01002123">
    <property type="protein sequence ID" value="OAE26711.1"/>
    <property type="molecule type" value="Genomic_DNA"/>
</dbReference>
<evidence type="ECO:0000256" key="1">
    <source>
        <dbReference type="SAM" id="MobiDB-lite"/>
    </source>
</evidence>
<accession>A0A176W2B9</accession>